<dbReference type="PANTHER" id="PTHR33722">
    <property type="entry name" value="CATION CHANNEL SPERM-ASSOCIATED PROTEIN SUBUNIT DELTA-RELATED"/>
    <property type="match status" value="1"/>
</dbReference>
<keyword evidence="8" id="KW-0472">Membrane</keyword>
<evidence type="ECO:0000256" key="1">
    <source>
        <dbReference type="ARBA" id="ARBA00010246"/>
    </source>
</evidence>
<protein>
    <submittedName>
        <fullName evidence="16">Cation channel sperm-associated auxiliary subunit delta-like</fullName>
    </submittedName>
</protein>
<keyword evidence="6" id="KW-1133">Transmembrane helix</keyword>
<dbReference type="PANTHER" id="PTHR33722:SF1">
    <property type="entry name" value="CATION CHANNEL SPERM-ASSOCIATED AUXILIARY SUBUNIT DELTA"/>
    <property type="match status" value="1"/>
</dbReference>
<dbReference type="AlphaFoldDB" id="A0A455ATW1"/>
<keyword evidence="7" id="KW-0969">Cilium</keyword>
<evidence type="ECO:0000256" key="8">
    <source>
        <dbReference type="ARBA" id="ARBA00023136"/>
    </source>
</evidence>
<comment type="subcellular location">
    <subcellularLocation>
        <location evidence="12">Cell projection</location>
        <location evidence="12">Cilium</location>
        <location evidence="12">Flagellum membrane</location>
        <topology evidence="12">Single-pass type I membrane protein</topology>
    </subcellularLocation>
</comment>
<dbReference type="InParanoid" id="A0A455ATW1"/>
<evidence type="ECO:0000256" key="12">
    <source>
        <dbReference type="ARBA" id="ARBA00037793"/>
    </source>
</evidence>
<dbReference type="InterPro" id="IPR028751">
    <property type="entry name" value="CATSPERD/E"/>
</dbReference>
<evidence type="ECO:0000256" key="3">
    <source>
        <dbReference type="ARBA" id="ARBA00022692"/>
    </source>
</evidence>
<accession>A0A455ATW1</accession>
<dbReference type="Pfam" id="PF23747">
    <property type="entry name" value="Ig-like_CATSPERD"/>
    <property type="match status" value="1"/>
</dbReference>
<keyword evidence="11" id="KW-0966">Cell projection</keyword>
<evidence type="ECO:0000256" key="5">
    <source>
        <dbReference type="ARBA" id="ARBA00022846"/>
    </source>
</evidence>
<dbReference type="GO" id="GO:0048240">
    <property type="term" value="P:sperm capacitation"/>
    <property type="evidence" value="ECO:0007669"/>
    <property type="project" value="TreeGrafter"/>
</dbReference>
<organism evidence="15 16">
    <name type="scientific">Physeter macrocephalus</name>
    <name type="common">Sperm whale</name>
    <name type="synonym">Physeter catodon</name>
    <dbReference type="NCBI Taxonomy" id="9755"/>
    <lineage>
        <taxon>Eukaryota</taxon>
        <taxon>Metazoa</taxon>
        <taxon>Chordata</taxon>
        <taxon>Craniata</taxon>
        <taxon>Vertebrata</taxon>
        <taxon>Euteleostomi</taxon>
        <taxon>Mammalia</taxon>
        <taxon>Eutheria</taxon>
        <taxon>Laurasiatheria</taxon>
        <taxon>Artiodactyla</taxon>
        <taxon>Whippomorpha</taxon>
        <taxon>Cetacea</taxon>
        <taxon>Odontoceti</taxon>
        <taxon>Physeteridae</taxon>
        <taxon>Physeter</taxon>
    </lineage>
</organism>
<dbReference type="InterPro" id="IPR055451">
    <property type="entry name" value="Ig-like_CATSPERD"/>
</dbReference>
<dbReference type="GO" id="GO:0030317">
    <property type="term" value="P:flagellated sperm motility"/>
    <property type="evidence" value="ECO:0007669"/>
    <property type="project" value="TreeGrafter"/>
</dbReference>
<sequence>MSFQKPLTGLEPEAAWMAPGFLLPTPPSCPPSLLNPDCGTTLGCSTAVVAFSLLLLQNISLRQQQLLGRADPNFTSSIKRPTISTVTLDIANKEISCLDLKPLTALISVGCDLEKKIVIQNEISACYNGVLDPVALQDNYSYVIEREAYDPNFRGQKATEDLEVPYHYEKLGCPILVYYDTPWKPVVELWREGKFQEVVEAEYVLLEVNGLFTYTYSLTADMALCSSQPQNWTTIAKTAGDKGPFAWDRENYVSCHDPNNSAPLRWPKVPYQILGGPTENKVVFDQRNGIYIFFISIVDPYYSYCHLEATFSVYVYGAFPLPVFPPEITIVLLTGATLLSVWLAYAIPKLLPTEQGLRVKSFWVSLRRRCRESWASVWARC</sequence>
<dbReference type="GO" id="GO:0097228">
    <property type="term" value="C:sperm principal piece"/>
    <property type="evidence" value="ECO:0007669"/>
    <property type="project" value="TreeGrafter"/>
</dbReference>
<keyword evidence="3" id="KW-0812">Transmembrane</keyword>
<gene>
    <name evidence="16" type="primary">LOC114484896</name>
</gene>
<dbReference type="GO" id="GO:0036128">
    <property type="term" value="C:CatSper complex"/>
    <property type="evidence" value="ECO:0007669"/>
    <property type="project" value="InterPro"/>
</dbReference>
<comment type="similarity">
    <text evidence="1">Belongs to the CATSPERD family.</text>
</comment>
<dbReference type="InterPro" id="IPR053814">
    <property type="entry name" value="CATSPERD/E_C"/>
</dbReference>
<evidence type="ECO:0000256" key="9">
    <source>
        <dbReference type="ARBA" id="ARBA00023157"/>
    </source>
</evidence>
<keyword evidence="15" id="KW-1185">Reference proteome</keyword>
<keyword evidence="4" id="KW-0732">Signal</keyword>
<evidence type="ECO:0000259" key="14">
    <source>
        <dbReference type="Pfam" id="PF23747"/>
    </source>
</evidence>
<keyword evidence="9" id="KW-1015">Disulfide bond</keyword>
<keyword evidence="10" id="KW-0325">Glycoprotein</keyword>
<keyword evidence="2" id="KW-1003">Cell membrane</keyword>
<evidence type="ECO:0000256" key="6">
    <source>
        <dbReference type="ARBA" id="ARBA00022989"/>
    </source>
</evidence>
<reference evidence="16" key="1">
    <citation type="submission" date="2025-08" db="UniProtKB">
        <authorList>
            <consortium name="RefSeq"/>
        </authorList>
    </citation>
    <scope>IDENTIFICATION</scope>
    <source>
        <tissue evidence="16">Muscle</tissue>
    </source>
</reference>
<proteinExistence type="inferred from homology"/>
<evidence type="ECO:0000256" key="10">
    <source>
        <dbReference type="ARBA" id="ARBA00023180"/>
    </source>
</evidence>
<feature type="domain" description="CATSPERD Ig-like" evidence="14">
    <location>
        <begin position="57"/>
        <end position="109"/>
    </location>
</feature>
<keyword evidence="5" id="KW-0282">Flagellum</keyword>
<dbReference type="OrthoDB" id="8646292at2759"/>
<evidence type="ECO:0000256" key="2">
    <source>
        <dbReference type="ARBA" id="ARBA00022475"/>
    </source>
</evidence>
<dbReference type="KEGG" id="pcad:114484896"/>
<evidence type="ECO:0000259" key="13">
    <source>
        <dbReference type="Pfam" id="PF22850"/>
    </source>
</evidence>
<evidence type="ECO:0000313" key="16">
    <source>
        <dbReference type="RefSeq" id="XP_028339997.1"/>
    </source>
</evidence>
<dbReference type="RefSeq" id="XP_028339997.1">
    <property type="nucleotide sequence ID" value="XM_028484196.1"/>
</dbReference>
<name>A0A455ATW1_PHYMC</name>
<evidence type="ECO:0000313" key="15">
    <source>
        <dbReference type="Proteomes" id="UP000248484"/>
    </source>
</evidence>
<evidence type="ECO:0000256" key="4">
    <source>
        <dbReference type="ARBA" id="ARBA00022729"/>
    </source>
</evidence>
<dbReference type="GeneID" id="114484896"/>
<dbReference type="Pfam" id="PF22850">
    <property type="entry name" value="CATSPERD-E_C"/>
    <property type="match status" value="1"/>
</dbReference>
<feature type="domain" description="CATSPERD/E C-terminal" evidence="13">
    <location>
        <begin position="139"/>
        <end position="354"/>
    </location>
</feature>
<evidence type="ECO:0000256" key="7">
    <source>
        <dbReference type="ARBA" id="ARBA00023069"/>
    </source>
</evidence>
<dbReference type="Proteomes" id="UP000248484">
    <property type="component" value="Unplaced"/>
</dbReference>
<evidence type="ECO:0000256" key="11">
    <source>
        <dbReference type="ARBA" id="ARBA00023273"/>
    </source>
</evidence>